<accession>A0A8T0GY88</accession>
<dbReference type="AlphaFoldDB" id="A0A8T0GY88"/>
<reference evidence="2" key="1">
    <citation type="submission" date="2020-06" db="EMBL/GenBank/DDBJ databases">
        <title>WGS assembly of Ceratodon purpureus strain R40.</title>
        <authorList>
            <person name="Carey S.B."/>
            <person name="Jenkins J."/>
            <person name="Shu S."/>
            <person name="Lovell J.T."/>
            <person name="Sreedasyam A."/>
            <person name="Maumus F."/>
            <person name="Tiley G.P."/>
            <person name="Fernandez-Pozo N."/>
            <person name="Barry K."/>
            <person name="Chen C."/>
            <person name="Wang M."/>
            <person name="Lipzen A."/>
            <person name="Daum C."/>
            <person name="Saski C.A."/>
            <person name="Payton A.C."/>
            <person name="Mcbreen J.C."/>
            <person name="Conrad R.E."/>
            <person name="Kollar L.M."/>
            <person name="Olsson S."/>
            <person name="Huttunen S."/>
            <person name="Landis J.B."/>
            <person name="Wickett N.J."/>
            <person name="Johnson M.G."/>
            <person name="Rensing S.A."/>
            <person name="Grimwood J."/>
            <person name="Schmutz J."/>
            <person name="Mcdaniel S.F."/>
        </authorList>
    </citation>
    <scope>NUCLEOTIDE SEQUENCE</scope>
    <source>
        <strain evidence="2">R40</strain>
    </source>
</reference>
<name>A0A8T0GY88_CERPU</name>
<comment type="caution">
    <text evidence="2">The sequence shown here is derived from an EMBL/GenBank/DDBJ whole genome shotgun (WGS) entry which is preliminary data.</text>
</comment>
<feature type="chain" id="PRO_5035948268" description="Secreted protein" evidence="1">
    <location>
        <begin position="19"/>
        <end position="67"/>
    </location>
</feature>
<keyword evidence="1" id="KW-0732">Signal</keyword>
<evidence type="ECO:0000256" key="1">
    <source>
        <dbReference type="SAM" id="SignalP"/>
    </source>
</evidence>
<evidence type="ECO:0008006" key="4">
    <source>
        <dbReference type="Google" id="ProtNLM"/>
    </source>
</evidence>
<evidence type="ECO:0000313" key="2">
    <source>
        <dbReference type="EMBL" id="KAG0563415.1"/>
    </source>
</evidence>
<protein>
    <recommendedName>
        <fullName evidence="4">Secreted protein</fullName>
    </recommendedName>
</protein>
<organism evidence="2 3">
    <name type="scientific">Ceratodon purpureus</name>
    <name type="common">Fire moss</name>
    <name type="synonym">Dicranum purpureum</name>
    <dbReference type="NCBI Taxonomy" id="3225"/>
    <lineage>
        <taxon>Eukaryota</taxon>
        <taxon>Viridiplantae</taxon>
        <taxon>Streptophyta</taxon>
        <taxon>Embryophyta</taxon>
        <taxon>Bryophyta</taxon>
        <taxon>Bryophytina</taxon>
        <taxon>Bryopsida</taxon>
        <taxon>Dicranidae</taxon>
        <taxon>Pseudoditrichales</taxon>
        <taxon>Ditrichaceae</taxon>
        <taxon>Ceratodon</taxon>
    </lineage>
</organism>
<evidence type="ECO:0000313" key="3">
    <source>
        <dbReference type="Proteomes" id="UP000822688"/>
    </source>
</evidence>
<dbReference type="Proteomes" id="UP000822688">
    <property type="component" value="Chromosome 8"/>
</dbReference>
<gene>
    <name evidence="2" type="ORF">KC19_8G029300</name>
</gene>
<sequence>MSCLGILLLEVMLRVVWRKCVLAFSLNAARACGSQCHHLHEHPEFKCQQWTRSEEVSSQFFHLFEHT</sequence>
<keyword evidence="3" id="KW-1185">Reference proteome</keyword>
<proteinExistence type="predicted"/>
<feature type="signal peptide" evidence="1">
    <location>
        <begin position="1"/>
        <end position="18"/>
    </location>
</feature>
<dbReference type="EMBL" id="CM026429">
    <property type="protein sequence ID" value="KAG0563415.1"/>
    <property type="molecule type" value="Genomic_DNA"/>
</dbReference>